<comment type="pathway">
    <text evidence="3">Glycolipid metabolism; diglucosyl-diacylglycerol biosynthesis.</text>
</comment>
<dbReference type="InterPro" id="IPR005844">
    <property type="entry name" value="A-D-PHexomutase_a/b/a-I"/>
</dbReference>
<dbReference type="PATRIC" id="fig|1423731.3.peg.419"/>
<dbReference type="SUPFAM" id="SSF53738">
    <property type="entry name" value="Phosphoglucomutase, first 3 domains"/>
    <property type="match status" value="3"/>
</dbReference>
<dbReference type="GO" id="GO:0000287">
    <property type="term" value="F:magnesium ion binding"/>
    <property type="evidence" value="ECO:0007669"/>
    <property type="project" value="InterPro"/>
</dbReference>
<keyword evidence="7" id="KW-0119">Carbohydrate metabolism</keyword>
<organism evidence="20 21">
    <name type="scientific">Liquorilactobacillus capillatus DSM 19910</name>
    <dbReference type="NCBI Taxonomy" id="1423731"/>
    <lineage>
        <taxon>Bacteria</taxon>
        <taxon>Bacillati</taxon>
        <taxon>Bacillota</taxon>
        <taxon>Bacilli</taxon>
        <taxon>Lactobacillales</taxon>
        <taxon>Lactobacillaceae</taxon>
        <taxon>Liquorilactobacillus</taxon>
    </lineage>
</organism>
<keyword evidence="11" id="KW-0413">Isomerase</keyword>
<feature type="domain" description="Alpha-D-phosphohexomutase alpha/beta/alpha" evidence="19">
    <location>
        <begin position="327"/>
        <end position="453"/>
    </location>
</feature>
<dbReference type="PRINTS" id="PR00509">
    <property type="entry name" value="PGMPMM"/>
</dbReference>
<evidence type="ECO:0000259" key="19">
    <source>
        <dbReference type="Pfam" id="PF02880"/>
    </source>
</evidence>
<sequence>MSWEKIYKTWADYQGLEKSLKQELTSLEGNEAELEDAFYAPLEFGTAGMRGVLGVGINRMNIYTVRQATEGLALFMDTLDDKTKQRGVAISFDSRHHSKDFAHEAAKVLGAHGIPSYVFESLRPTPELSFTVRHLHTYAGIMVTASHNPKQYNGYKIYGEDGGQMPPEESNMITRFVRQASDLFAIKVADEAVLAKNKLTKIIGDEVDQAYLAEVKKVTIDQPLVTKEGQTMKLIFSPLHGTGAMLGEKALKQAGFANFTMVPEQAKADPEFSTVTKPNPEDPAAFDLSIALGKKEDADLLIAVDPDADRLGAAVRQPTGEYQLLTGNQIAALMLDYILTARQKNNKLPKNAAVVKSIVSSEFATAIAKNYGTQMINVLTGFKFIAEQIKHFEETNEHTFVFGFEESYGYLVRPFVRDKDAIQSLVMLAEVAAYYKEQGKNLYDGLQELFKKYGYFAEKTIALTFDGVEGAQEIEQLMTQFRESAPASFADVEVTAMEDFANSEKHVKNGETETIALPKSNVLKYLLADGSWIAVRPSGTEPKIKFYIGTQADSQDKALAKRKAFEDAINAFIKK</sequence>
<evidence type="ECO:0000256" key="13">
    <source>
        <dbReference type="ARBA" id="ARBA00041398"/>
    </source>
</evidence>
<comment type="pathway">
    <text evidence="4">Lipid metabolism.</text>
</comment>
<dbReference type="GO" id="GO:0008973">
    <property type="term" value="F:phosphopentomutase activity"/>
    <property type="evidence" value="ECO:0007669"/>
    <property type="project" value="TreeGrafter"/>
</dbReference>
<comment type="cofactor">
    <cofactor evidence="2">
        <name>Mg(2+)</name>
        <dbReference type="ChEBI" id="CHEBI:18420"/>
    </cofactor>
</comment>
<evidence type="ECO:0000256" key="5">
    <source>
        <dbReference type="ARBA" id="ARBA00010231"/>
    </source>
</evidence>
<dbReference type="Gene3D" id="3.30.310.50">
    <property type="entry name" value="Alpha-D-phosphohexomutase, C-terminal domain"/>
    <property type="match status" value="1"/>
</dbReference>
<dbReference type="InterPro" id="IPR005843">
    <property type="entry name" value="A-D-PHexomutase_C"/>
</dbReference>
<dbReference type="AlphaFoldDB" id="A0A0R1MAS5"/>
<dbReference type="EMBL" id="AZEF01000008">
    <property type="protein sequence ID" value="KRL02916.1"/>
    <property type="molecule type" value="Genomic_DNA"/>
</dbReference>
<keyword evidence="7" id="KW-0313">Glucose metabolism</keyword>
<dbReference type="Pfam" id="PF02880">
    <property type="entry name" value="PGM_PMM_III"/>
    <property type="match status" value="1"/>
</dbReference>
<evidence type="ECO:0000256" key="8">
    <source>
        <dbReference type="ARBA" id="ARBA00022553"/>
    </source>
</evidence>
<dbReference type="SUPFAM" id="SSF55957">
    <property type="entry name" value="Phosphoglucomutase, C-terminal domain"/>
    <property type="match status" value="1"/>
</dbReference>
<dbReference type="Pfam" id="PF00408">
    <property type="entry name" value="PGM_PMM_IV"/>
    <property type="match status" value="1"/>
</dbReference>
<evidence type="ECO:0000256" key="1">
    <source>
        <dbReference type="ARBA" id="ARBA00000443"/>
    </source>
</evidence>
<evidence type="ECO:0000256" key="7">
    <source>
        <dbReference type="ARBA" id="ARBA00022526"/>
    </source>
</evidence>
<name>A0A0R1MAS5_9LACO</name>
<dbReference type="Gene3D" id="3.40.120.10">
    <property type="entry name" value="Alpha-D-Glucose-1,6-Bisphosphate, subunit A, domain 3"/>
    <property type="match status" value="3"/>
</dbReference>
<feature type="domain" description="Alpha-D-phosphohexomutase alpha/beta/alpha" evidence="18">
    <location>
        <begin position="210"/>
        <end position="314"/>
    </location>
</feature>
<evidence type="ECO:0000259" key="18">
    <source>
        <dbReference type="Pfam" id="PF02879"/>
    </source>
</evidence>
<evidence type="ECO:0000256" key="11">
    <source>
        <dbReference type="ARBA" id="ARBA00023235"/>
    </source>
</evidence>
<dbReference type="InterPro" id="IPR016066">
    <property type="entry name" value="A-D-PHexomutase_CS"/>
</dbReference>
<comment type="catalytic activity">
    <reaction evidence="1">
        <text>alpha-D-glucose 1-phosphate = alpha-D-glucose 6-phosphate</text>
        <dbReference type="Rhea" id="RHEA:23536"/>
        <dbReference type="ChEBI" id="CHEBI:58225"/>
        <dbReference type="ChEBI" id="CHEBI:58601"/>
        <dbReference type="EC" id="5.4.2.2"/>
    </reaction>
</comment>
<evidence type="ECO:0000256" key="12">
    <source>
        <dbReference type="ARBA" id="ARBA00039995"/>
    </source>
</evidence>
<evidence type="ECO:0000259" key="16">
    <source>
        <dbReference type="Pfam" id="PF00408"/>
    </source>
</evidence>
<dbReference type="EC" id="5.4.2.2" evidence="6"/>
<dbReference type="InterPro" id="IPR005846">
    <property type="entry name" value="A-D-PHexomutase_a/b/a-III"/>
</dbReference>
<dbReference type="OrthoDB" id="9806956at2"/>
<evidence type="ECO:0000256" key="14">
    <source>
        <dbReference type="ARBA" id="ARBA00041467"/>
    </source>
</evidence>
<dbReference type="Pfam" id="PF02879">
    <property type="entry name" value="PGM_PMM_II"/>
    <property type="match status" value="1"/>
</dbReference>
<evidence type="ECO:0000256" key="2">
    <source>
        <dbReference type="ARBA" id="ARBA00001946"/>
    </source>
</evidence>
<dbReference type="InterPro" id="IPR016055">
    <property type="entry name" value="A-D-PHexomutase_a/b/a-I/II/III"/>
</dbReference>
<evidence type="ECO:0000256" key="15">
    <source>
        <dbReference type="RuleBase" id="RU004326"/>
    </source>
</evidence>
<evidence type="ECO:0000313" key="20">
    <source>
        <dbReference type="EMBL" id="KRL02916.1"/>
    </source>
</evidence>
<evidence type="ECO:0000256" key="10">
    <source>
        <dbReference type="ARBA" id="ARBA00022842"/>
    </source>
</evidence>
<accession>A0A0R1MAS5</accession>
<keyword evidence="8" id="KW-0597">Phosphoprotein</keyword>
<dbReference type="PANTHER" id="PTHR45745">
    <property type="entry name" value="PHOSPHOMANNOMUTASE 45A"/>
    <property type="match status" value="1"/>
</dbReference>
<evidence type="ECO:0000259" key="17">
    <source>
        <dbReference type="Pfam" id="PF02878"/>
    </source>
</evidence>
<dbReference type="GO" id="GO:0006166">
    <property type="term" value="P:purine ribonucleoside salvage"/>
    <property type="evidence" value="ECO:0007669"/>
    <property type="project" value="TreeGrafter"/>
</dbReference>
<protein>
    <recommendedName>
        <fullName evidence="12">Phosphoglucomutase</fullName>
        <ecNumber evidence="6">5.4.2.2</ecNumber>
    </recommendedName>
    <alternativeName>
        <fullName evidence="14">Alpha-phosphoglucomutase</fullName>
    </alternativeName>
    <alternativeName>
        <fullName evidence="13">Glucose phosphomutase</fullName>
    </alternativeName>
</protein>
<dbReference type="GO" id="GO:0004614">
    <property type="term" value="F:phosphoglucomutase activity"/>
    <property type="evidence" value="ECO:0007669"/>
    <property type="project" value="UniProtKB-EC"/>
</dbReference>
<reference evidence="20 21" key="1">
    <citation type="journal article" date="2015" name="Genome Announc.">
        <title>Expanding the biotechnology potential of lactobacilli through comparative genomics of 213 strains and associated genera.</title>
        <authorList>
            <person name="Sun Z."/>
            <person name="Harris H.M."/>
            <person name="McCann A."/>
            <person name="Guo C."/>
            <person name="Argimon S."/>
            <person name="Zhang W."/>
            <person name="Yang X."/>
            <person name="Jeffery I.B."/>
            <person name="Cooney J.C."/>
            <person name="Kagawa T.F."/>
            <person name="Liu W."/>
            <person name="Song Y."/>
            <person name="Salvetti E."/>
            <person name="Wrobel A."/>
            <person name="Rasinkangas P."/>
            <person name="Parkhill J."/>
            <person name="Rea M.C."/>
            <person name="O'Sullivan O."/>
            <person name="Ritari J."/>
            <person name="Douillard F.P."/>
            <person name="Paul Ross R."/>
            <person name="Yang R."/>
            <person name="Briner A.E."/>
            <person name="Felis G.E."/>
            <person name="de Vos W.M."/>
            <person name="Barrangou R."/>
            <person name="Klaenhammer T.R."/>
            <person name="Caufield P.W."/>
            <person name="Cui Y."/>
            <person name="Zhang H."/>
            <person name="O'Toole P.W."/>
        </authorList>
    </citation>
    <scope>NUCLEOTIDE SEQUENCE [LARGE SCALE GENOMIC DNA]</scope>
    <source>
        <strain evidence="20 21">DSM 19910</strain>
    </source>
</reference>
<comment type="caution">
    <text evidence="20">The sequence shown here is derived from an EMBL/GenBank/DDBJ whole genome shotgun (WGS) entry which is preliminary data.</text>
</comment>
<dbReference type="CDD" id="cd05799">
    <property type="entry name" value="PGM2"/>
    <property type="match status" value="1"/>
</dbReference>
<keyword evidence="21" id="KW-1185">Reference proteome</keyword>
<dbReference type="InterPro" id="IPR036900">
    <property type="entry name" value="A-D-PHexomutase_C_sf"/>
</dbReference>
<dbReference type="InterPro" id="IPR005845">
    <property type="entry name" value="A-D-PHexomutase_a/b/a-II"/>
</dbReference>
<comment type="similarity">
    <text evidence="5 15">Belongs to the phosphohexose mutase family.</text>
</comment>
<evidence type="ECO:0000256" key="6">
    <source>
        <dbReference type="ARBA" id="ARBA00012728"/>
    </source>
</evidence>
<feature type="domain" description="Alpha-D-phosphohexomutase C-terminal" evidence="16">
    <location>
        <begin position="496"/>
        <end position="561"/>
    </location>
</feature>
<feature type="domain" description="Alpha-D-phosphohexomutase alpha/beta/alpha" evidence="17">
    <location>
        <begin position="43"/>
        <end position="180"/>
    </location>
</feature>
<dbReference type="PROSITE" id="PS00710">
    <property type="entry name" value="PGM_PMM"/>
    <property type="match status" value="1"/>
</dbReference>
<proteinExistence type="inferred from homology"/>
<dbReference type="STRING" id="1423731.FC81_GL000406"/>
<dbReference type="Proteomes" id="UP000051621">
    <property type="component" value="Unassembled WGS sequence"/>
</dbReference>
<dbReference type="Pfam" id="PF02878">
    <property type="entry name" value="PGM_PMM_I"/>
    <property type="match status" value="1"/>
</dbReference>
<keyword evidence="9 15" id="KW-0479">Metal-binding</keyword>
<dbReference type="GO" id="GO:0006006">
    <property type="term" value="P:glucose metabolic process"/>
    <property type="evidence" value="ECO:0007669"/>
    <property type="project" value="UniProtKB-KW"/>
</dbReference>
<evidence type="ECO:0000256" key="9">
    <source>
        <dbReference type="ARBA" id="ARBA00022723"/>
    </source>
</evidence>
<evidence type="ECO:0000256" key="4">
    <source>
        <dbReference type="ARBA" id="ARBA00005189"/>
    </source>
</evidence>
<evidence type="ECO:0000256" key="3">
    <source>
        <dbReference type="ARBA" id="ARBA00005164"/>
    </source>
</evidence>
<dbReference type="InterPro" id="IPR005841">
    <property type="entry name" value="Alpha-D-phosphohexomutase_SF"/>
</dbReference>
<evidence type="ECO:0000313" key="21">
    <source>
        <dbReference type="Proteomes" id="UP000051621"/>
    </source>
</evidence>
<dbReference type="PANTHER" id="PTHR45745:SF1">
    <property type="entry name" value="PHOSPHOGLUCOMUTASE 2B-RELATED"/>
    <property type="match status" value="1"/>
</dbReference>
<dbReference type="RefSeq" id="WP_057742579.1">
    <property type="nucleotide sequence ID" value="NZ_AZEF01000008.1"/>
</dbReference>
<gene>
    <name evidence="20" type="ORF">FC81_GL000406</name>
</gene>
<keyword evidence="10 15" id="KW-0460">Magnesium</keyword>